<sequence>MSYCFRFTVMMILACLLIACSSTQNALLDSIRLGFASVDDVTVTLEEVAASEFDLIYIQPDNGPRATMVLAELERGQHKWLSADNVLLVMEHGRIVRSLGLSNDLTYVSNTVADPLRHKALLDANAKWKRVTDWQYRQQSGYELSSVFSQQQAEITVFEQRFSTRLLREQVTVAQTKATFENLFWFDESTGVLLQSQQQLAPHSPVFHITYISQAARLIKASNAEIRDSMDTL</sequence>
<dbReference type="Proteomes" id="UP001336314">
    <property type="component" value="Unassembled WGS sequence"/>
</dbReference>
<organism evidence="2 3">
    <name type="scientific">Alkalimonas cellulosilytica</name>
    <dbReference type="NCBI Taxonomy" id="3058395"/>
    <lineage>
        <taxon>Bacteria</taxon>
        <taxon>Pseudomonadati</taxon>
        <taxon>Pseudomonadota</taxon>
        <taxon>Gammaproteobacteria</taxon>
        <taxon>Alkalimonas</taxon>
    </lineage>
</organism>
<keyword evidence="1" id="KW-0732">Signal</keyword>
<keyword evidence="2" id="KW-0449">Lipoprotein</keyword>
<evidence type="ECO:0000313" key="3">
    <source>
        <dbReference type="Proteomes" id="UP001336314"/>
    </source>
</evidence>
<dbReference type="EMBL" id="JAUHLI010000007">
    <property type="protein sequence ID" value="MEE2001479.1"/>
    <property type="molecule type" value="Genomic_DNA"/>
</dbReference>
<dbReference type="PROSITE" id="PS51257">
    <property type="entry name" value="PROKAR_LIPOPROTEIN"/>
    <property type="match status" value="1"/>
</dbReference>
<gene>
    <name evidence="2" type="ORF">QWY20_08435</name>
</gene>
<feature type="signal peptide" evidence="1">
    <location>
        <begin position="1"/>
        <end position="26"/>
    </location>
</feature>
<dbReference type="RefSeq" id="WP_330128580.1">
    <property type="nucleotide sequence ID" value="NZ_JAUHLI010000007.1"/>
</dbReference>
<dbReference type="SUPFAM" id="SSF159270">
    <property type="entry name" value="YmcC-like"/>
    <property type="match status" value="1"/>
</dbReference>
<evidence type="ECO:0000313" key="2">
    <source>
        <dbReference type="EMBL" id="MEE2001479.1"/>
    </source>
</evidence>
<reference evidence="2 3" key="1">
    <citation type="submission" date="2023-07" db="EMBL/GenBank/DDBJ databases">
        <title>Alkalimonas sp., MEB108 novel, alkaliphilic bacterium isolated from Lonar Lake, India.</title>
        <authorList>
            <person name="Joshi A."/>
            <person name="Thite S."/>
        </authorList>
    </citation>
    <scope>NUCLEOTIDE SEQUENCE [LARGE SCALE GENOMIC DNA]</scope>
    <source>
        <strain evidence="2 3">MEB108</strain>
    </source>
</reference>
<accession>A0ABU7J4Q4</accession>
<dbReference type="InterPro" id="IPR023373">
    <property type="entry name" value="YmcC_sf"/>
</dbReference>
<dbReference type="Pfam" id="PF11102">
    <property type="entry name" value="YjbF"/>
    <property type="match status" value="1"/>
</dbReference>
<proteinExistence type="predicted"/>
<dbReference type="InterPro" id="IPR021308">
    <property type="entry name" value="GfcB"/>
</dbReference>
<protein>
    <submittedName>
        <fullName evidence="2">YjbF family lipoprotein</fullName>
    </submittedName>
</protein>
<evidence type="ECO:0000256" key="1">
    <source>
        <dbReference type="SAM" id="SignalP"/>
    </source>
</evidence>
<dbReference type="Gene3D" id="2.40.360.10">
    <property type="entry name" value="YmcC-like"/>
    <property type="match status" value="1"/>
</dbReference>
<comment type="caution">
    <text evidence="2">The sequence shown here is derived from an EMBL/GenBank/DDBJ whole genome shotgun (WGS) entry which is preliminary data.</text>
</comment>
<feature type="chain" id="PRO_5045844917" evidence="1">
    <location>
        <begin position="27"/>
        <end position="233"/>
    </location>
</feature>
<keyword evidence="3" id="KW-1185">Reference proteome</keyword>
<name>A0ABU7J4Q4_9GAMM</name>